<gene>
    <name evidence="9" type="ORF">EHS11_05870</name>
</gene>
<dbReference type="Gene3D" id="3.30.70.1320">
    <property type="entry name" value="Multidrug efflux transporter AcrB pore domain like"/>
    <property type="match status" value="1"/>
</dbReference>
<evidence type="ECO:0000256" key="5">
    <source>
        <dbReference type="ARBA" id="ARBA00022692"/>
    </source>
</evidence>
<dbReference type="GO" id="GO:0042910">
    <property type="term" value="F:xenobiotic transmembrane transporter activity"/>
    <property type="evidence" value="ECO:0007669"/>
    <property type="project" value="TreeGrafter"/>
</dbReference>
<dbReference type="OrthoDB" id="9757876at2"/>
<evidence type="ECO:0000256" key="3">
    <source>
        <dbReference type="ARBA" id="ARBA00022448"/>
    </source>
</evidence>
<feature type="transmembrane region" description="Helical" evidence="8">
    <location>
        <begin position="922"/>
        <end position="948"/>
    </location>
</feature>
<dbReference type="GO" id="GO:0008324">
    <property type="term" value="F:monoatomic cation transmembrane transporter activity"/>
    <property type="evidence" value="ECO:0007669"/>
    <property type="project" value="InterPro"/>
</dbReference>
<evidence type="ECO:0000256" key="7">
    <source>
        <dbReference type="ARBA" id="ARBA00023136"/>
    </source>
</evidence>
<organism evidence="9 10">
    <name type="scientific">Leptospira ilyithenensis</name>
    <dbReference type="NCBI Taxonomy" id="2484901"/>
    <lineage>
        <taxon>Bacteria</taxon>
        <taxon>Pseudomonadati</taxon>
        <taxon>Spirochaetota</taxon>
        <taxon>Spirochaetia</taxon>
        <taxon>Leptospirales</taxon>
        <taxon>Leptospiraceae</taxon>
        <taxon>Leptospira</taxon>
    </lineage>
</organism>
<dbReference type="NCBIfam" id="TIGR00914">
    <property type="entry name" value="2A0601"/>
    <property type="match status" value="1"/>
</dbReference>
<evidence type="ECO:0000256" key="6">
    <source>
        <dbReference type="ARBA" id="ARBA00022989"/>
    </source>
</evidence>
<dbReference type="PANTHER" id="PTHR32063:SF17">
    <property type="entry name" value="CATION EFFLUX SYSTEM PROTEIN"/>
    <property type="match status" value="1"/>
</dbReference>
<keyword evidence="5 8" id="KW-0812">Transmembrane</keyword>
<dbReference type="InterPro" id="IPR004763">
    <property type="entry name" value="CusA-like"/>
</dbReference>
<feature type="transmembrane region" description="Helical" evidence="8">
    <location>
        <begin position="343"/>
        <end position="362"/>
    </location>
</feature>
<feature type="transmembrane region" description="Helical" evidence="8">
    <location>
        <begin position="897"/>
        <end position="916"/>
    </location>
</feature>
<sequence>MKRNKGKSFLLQTVEFAYENGGLTILAASLVGALGVVAFLNLNIDAYPDISGVQVQIISEYTGRAAEEVEQQVTIPIERVMYGIKGVEIVRSRSIFGLSLVQVIFESGTNDYFARSQVFEKISEVDVPSTAVVTLGGLTTAYGEIYRYELTQGGETNPLELRTIHDWTVIPKLSKIKGVAGVANFGGLGKQYSIQLIPVNLLRYGVTLQDVINAVQINNSNGGGSILERGSSATVIRGLGRIKDYKELENILIKNSFGTNVYVRDIGSVIIDHRPRTGVFGKDEKNDSIEGIVQMRRGENPSQVLDRIHSEIKELNDNVLPENIKIKPFYDRTFLIENTLVTVIKNTLLGIILVIITLLMFLGNLRMAVLVALTIPFSLQFALLMMYLADIPISLLSVGSIDFGIIVDGSVIISENVMRHFSMKAKNKPADLILKASKEVQKPMLFSMVIVILAYIPLLSLTKIEGLLFRPMAFTLCFALFGAILFALYIAPTVIKSFFSSADYLNLEEKRGLFEKIEVSYARLLPIILKKRKQVAFVFFVFFIFVSVVIIPKLGTEFLPYMDEGTFWLRANFPEGISIAETTEYSAEIRKELRNLKEVNYVTSQTGRNDLGNDPFPLNRVEFMIGLKDKADWVDYSTKSQLETAIRKKIKSQFPTVKLNLTQPIIDSVTEDTNGTSADLAVDITGPDMRMLRQIASQTVSILQSIEGSVNVNIEQEAPQAQSQILIDKDKLSRYRLSADSMNNVINTAVGGLPISEIYENEKRFDILVKYSPEFRNTITSIKLLPIFNEQGEAVPLGQIAKVLVNDGETIIARARGERRLTVRCDIRNKAQGDFVDEAKLQFQKRIRIPKGYKVEWLGMFENLERARIHFLILIPISAAIIFIVLNFMFQSYLKAGLMMFSVPFAMTGSFIALYLRGMHLSVSAAVGLTTLFGIATMHGILMISNIMHVQASELNLNSAIIQGSKIRLRPVLMTAFVAFIGLLPASLATEIGSDIQRPIATVMVWGIFSSAILTLIILPVFYSFLEEWNLARKEK</sequence>
<evidence type="ECO:0000256" key="4">
    <source>
        <dbReference type="ARBA" id="ARBA00022475"/>
    </source>
</evidence>
<dbReference type="EMBL" id="RQHV01000038">
    <property type="protein sequence ID" value="TGN11626.1"/>
    <property type="molecule type" value="Genomic_DNA"/>
</dbReference>
<evidence type="ECO:0000256" key="2">
    <source>
        <dbReference type="ARBA" id="ARBA00010942"/>
    </source>
</evidence>
<dbReference type="SUPFAM" id="SSF82714">
    <property type="entry name" value="Multidrug efflux transporter AcrB TolC docking domain, DN and DC subdomains"/>
    <property type="match status" value="2"/>
</dbReference>
<evidence type="ECO:0000256" key="8">
    <source>
        <dbReference type="SAM" id="Phobius"/>
    </source>
</evidence>
<dbReference type="PANTHER" id="PTHR32063">
    <property type="match status" value="1"/>
</dbReference>
<feature type="transmembrane region" description="Helical" evidence="8">
    <location>
        <begin position="869"/>
        <end position="890"/>
    </location>
</feature>
<dbReference type="SUPFAM" id="SSF82693">
    <property type="entry name" value="Multidrug efflux transporter AcrB pore domain, PN1, PN2, PC1 and PC2 subdomains"/>
    <property type="match status" value="3"/>
</dbReference>
<name>A0A4R9LUW1_9LEPT</name>
<accession>A0A4R9LUW1</accession>
<feature type="transmembrane region" description="Helical" evidence="8">
    <location>
        <begin position="444"/>
        <end position="462"/>
    </location>
</feature>
<dbReference type="Proteomes" id="UP000298264">
    <property type="component" value="Unassembled WGS sequence"/>
</dbReference>
<dbReference type="SUPFAM" id="SSF82866">
    <property type="entry name" value="Multidrug efflux transporter AcrB transmembrane domain"/>
    <property type="match status" value="2"/>
</dbReference>
<dbReference type="Pfam" id="PF00873">
    <property type="entry name" value="ACR_tran"/>
    <property type="match status" value="1"/>
</dbReference>
<feature type="transmembrane region" description="Helical" evidence="8">
    <location>
        <begin position="369"/>
        <end position="389"/>
    </location>
</feature>
<dbReference type="Gene3D" id="3.30.70.1440">
    <property type="entry name" value="Multidrug efflux transporter AcrB pore domain"/>
    <property type="match status" value="1"/>
</dbReference>
<keyword evidence="10" id="KW-1185">Reference proteome</keyword>
<feature type="transmembrane region" description="Helical" evidence="8">
    <location>
        <begin position="1000"/>
        <end position="1026"/>
    </location>
</feature>
<keyword evidence="3" id="KW-0813">Transport</keyword>
<reference evidence="9" key="1">
    <citation type="journal article" date="2019" name="PLoS Negl. Trop. Dis.">
        <title>Revisiting the worldwide diversity of Leptospira species in the environment.</title>
        <authorList>
            <person name="Vincent A.T."/>
            <person name="Schiettekatte O."/>
            <person name="Bourhy P."/>
            <person name="Veyrier F.J."/>
            <person name="Picardeau M."/>
        </authorList>
    </citation>
    <scope>NUCLEOTIDE SEQUENCE [LARGE SCALE GENOMIC DNA]</scope>
    <source>
        <strain evidence="9">201400974</strain>
    </source>
</reference>
<proteinExistence type="inferred from homology"/>
<evidence type="ECO:0000313" key="10">
    <source>
        <dbReference type="Proteomes" id="UP000298264"/>
    </source>
</evidence>
<dbReference type="InterPro" id="IPR001036">
    <property type="entry name" value="Acrflvin-R"/>
</dbReference>
<feature type="transmembrane region" description="Helical" evidence="8">
    <location>
        <begin position="21"/>
        <end position="42"/>
    </location>
</feature>
<feature type="transmembrane region" description="Helical" evidence="8">
    <location>
        <begin position="468"/>
        <end position="491"/>
    </location>
</feature>
<dbReference type="RefSeq" id="WP_135763479.1">
    <property type="nucleotide sequence ID" value="NZ_RQHV01000038.1"/>
</dbReference>
<comment type="caution">
    <text evidence="9">The sequence shown here is derived from an EMBL/GenBank/DDBJ whole genome shotgun (WGS) entry which is preliminary data.</text>
</comment>
<keyword evidence="7 8" id="KW-0472">Membrane</keyword>
<feature type="transmembrane region" description="Helical" evidence="8">
    <location>
        <begin position="969"/>
        <end position="988"/>
    </location>
</feature>
<dbReference type="InterPro" id="IPR027463">
    <property type="entry name" value="AcrB_DN_DC_subdom"/>
</dbReference>
<dbReference type="Gene3D" id="1.20.1640.10">
    <property type="entry name" value="Multidrug efflux transporter AcrB transmembrane domain"/>
    <property type="match status" value="2"/>
</dbReference>
<evidence type="ECO:0000256" key="1">
    <source>
        <dbReference type="ARBA" id="ARBA00004651"/>
    </source>
</evidence>
<feature type="transmembrane region" description="Helical" evidence="8">
    <location>
        <begin position="395"/>
        <end position="418"/>
    </location>
</feature>
<feature type="transmembrane region" description="Helical" evidence="8">
    <location>
        <begin position="535"/>
        <end position="554"/>
    </location>
</feature>
<comment type="subcellular location">
    <subcellularLocation>
        <location evidence="1">Cell membrane</location>
        <topology evidence="1">Multi-pass membrane protein</topology>
    </subcellularLocation>
</comment>
<dbReference type="PRINTS" id="PR00702">
    <property type="entry name" value="ACRIFLAVINRP"/>
</dbReference>
<dbReference type="Gene3D" id="3.30.70.1430">
    <property type="entry name" value="Multidrug efflux transporter AcrB pore domain"/>
    <property type="match status" value="2"/>
</dbReference>
<comment type="similarity">
    <text evidence="2">Belongs to the resistance-nodulation-cell division (RND) (TC 2.A.6) family.</text>
</comment>
<protein>
    <submittedName>
        <fullName evidence="9">Efflux RND transporter permease subunit</fullName>
    </submittedName>
</protein>
<evidence type="ECO:0000313" key="9">
    <source>
        <dbReference type="EMBL" id="TGN11626.1"/>
    </source>
</evidence>
<keyword evidence="4" id="KW-1003">Cell membrane</keyword>
<dbReference type="Gene3D" id="3.30.2090.10">
    <property type="entry name" value="Multidrug efflux transporter AcrB TolC docking domain, DN and DC subdomains"/>
    <property type="match status" value="2"/>
</dbReference>
<keyword evidence="6 8" id="KW-1133">Transmembrane helix</keyword>
<dbReference type="AlphaFoldDB" id="A0A4R9LUW1"/>
<dbReference type="GO" id="GO:0005886">
    <property type="term" value="C:plasma membrane"/>
    <property type="evidence" value="ECO:0007669"/>
    <property type="project" value="UniProtKB-SubCell"/>
</dbReference>